<dbReference type="Proteomes" id="UP001219568">
    <property type="component" value="Unassembled WGS sequence"/>
</dbReference>
<dbReference type="PANTHER" id="PTHR45527:SF3">
    <property type="entry name" value="SIDEROPHORE SYNTHETASE (EUROFUNG)"/>
    <property type="match status" value="1"/>
</dbReference>
<reference evidence="6" key="2">
    <citation type="submission" date="2023-01" db="EMBL/GenBank/DDBJ databases">
        <authorList>
            <person name="Petersen C."/>
        </authorList>
    </citation>
    <scope>NUCLEOTIDE SEQUENCE</scope>
    <source>
        <strain evidence="6">IBT 15450</strain>
    </source>
</reference>
<evidence type="ECO:0000256" key="3">
    <source>
        <dbReference type="ARBA" id="ARBA00022598"/>
    </source>
</evidence>
<gene>
    <name evidence="6" type="ORF">N7460_012011</name>
</gene>
<name>A0AAD6N3B7_PENCN</name>
<dbReference type="InterPro" id="IPR023213">
    <property type="entry name" value="CAT-like_dom_sf"/>
</dbReference>
<sequence length="1080" mass="119970">MTLSQFLSNTGTEKLTPDDIQLLQKWNAATPTPVNMCTHELVREVCLEQPEAIAISASDGQWTYAEIDSFSSALARRLIRLGVGAGVFVPICIEKSCWVIIGMMAVLKAGGAFLLLDRSHPPDRLLGVCQDISATVVLASASCFHLATILAETALVISENVSTVDNDDCSMEFYAQSQSPMYVVFTSGSTGKPKGAVVSHSAFTSMATEVLPSLGINRQSRVLQFSSNAFDAILSDYWITLLAGGCVCIPSESEIQNRLSPYINELNINWAFLTPSVARILSPEQVPTIQHLAIGGEAILQCDIDMWSPHVRLIGMYGLAECAVFSAVQPDMSKAISPSSLNHLLAVNGWVVDPQDHNMLLPVGEEGELLLEGPCLGDGYVNQPELTAMAFIESPAWLGMSGKKRPGNGRMYKTGDLFHLNSDGVLQYRGRKGTQVKLRGQRIELGEVESVARECCPEARGIVAEVVRRNHGQLVNLCLFLHYAQDQGTDERGAESSTIFERPTTRFQDQADQLLLQLRERLPRYMVPEYVLPINYIPRTTSSKTNRRLLREKAAEALQQFPAAQKGRSSPKGCPTTEMEKRLHGLCARILKVPSESIGIADNWFYIGGNSVLTMQLVGNATKENLLFAVQDVYRHPVLSDLAGVIQYVSASSETVKPFTLLSGDAAVQQTMIQEVVEKYPDSPDDVEDIYPCTTNQIQCIQLSVANDANLTVQIDLEPVTGSLDLDQLAHAWSILIDAHPILRTHIVELEQGDYFQVVRKGCIPIEHSSSWPTVDMDIWGLGQPLLRLIRQDDRFMMLFHHALHDGFSLALVLRDFERAYRGETLQLQPFSPFIQCTLEINSHVDEFWKSMFSGWRPAVFPRLPHPEYKPRGACYRGRTLATQKQGLNEFMIDTRIRLALGLALAKITGNLDVVFGAHVNRRDMPLPGITQMTGPTIGTYPVRLQFGSLEQTLKDHLMLIQNQTVETITFQCAELDYIKRLSPEAASACEFQTSLMVQANLDDMVPFPFSQCRYREAPFECWSLGFVVETHPSSLDLHAFYDEKMIKTAEVDCMLDLMSEVLELIDRAPGSRIGHLLEV</sequence>
<reference evidence="6" key="1">
    <citation type="journal article" date="2023" name="IMA Fungus">
        <title>Comparative genomic study of the Penicillium genus elucidates a diverse pangenome and 15 lateral gene transfer events.</title>
        <authorList>
            <person name="Petersen C."/>
            <person name="Sorensen T."/>
            <person name="Nielsen M.R."/>
            <person name="Sondergaard T.E."/>
            <person name="Sorensen J.L."/>
            <person name="Fitzpatrick D.A."/>
            <person name="Frisvad J.C."/>
            <person name="Nielsen K.L."/>
        </authorList>
    </citation>
    <scope>NUCLEOTIDE SEQUENCE</scope>
    <source>
        <strain evidence="6">IBT 15450</strain>
    </source>
</reference>
<dbReference type="InterPro" id="IPR000873">
    <property type="entry name" value="AMP-dep_synth/lig_dom"/>
</dbReference>
<dbReference type="Gene3D" id="3.30.559.10">
    <property type="entry name" value="Chloramphenicol acetyltransferase-like domain"/>
    <property type="match status" value="2"/>
</dbReference>
<dbReference type="GO" id="GO:0044550">
    <property type="term" value="P:secondary metabolite biosynthetic process"/>
    <property type="evidence" value="ECO:0007669"/>
    <property type="project" value="TreeGrafter"/>
</dbReference>
<dbReference type="GO" id="GO:0005737">
    <property type="term" value="C:cytoplasm"/>
    <property type="evidence" value="ECO:0007669"/>
    <property type="project" value="TreeGrafter"/>
</dbReference>
<evidence type="ECO:0000313" key="7">
    <source>
        <dbReference type="Proteomes" id="UP001219568"/>
    </source>
</evidence>
<comment type="caution">
    <text evidence="6">The sequence shown here is derived from an EMBL/GenBank/DDBJ whole genome shotgun (WGS) entry which is preliminary data.</text>
</comment>
<keyword evidence="7" id="KW-1185">Reference proteome</keyword>
<dbReference type="Gene3D" id="2.30.38.10">
    <property type="entry name" value="Luciferase, Domain 3"/>
    <property type="match status" value="1"/>
</dbReference>
<evidence type="ECO:0000256" key="1">
    <source>
        <dbReference type="ARBA" id="ARBA00022450"/>
    </source>
</evidence>
<dbReference type="CDD" id="cd19545">
    <property type="entry name" value="FUM14_C_NRPS-like"/>
    <property type="match status" value="1"/>
</dbReference>
<proteinExistence type="inferred from homology"/>
<evidence type="ECO:0000256" key="2">
    <source>
        <dbReference type="ARBA" id="ARBA00022553"/>
    </source>
</evidence>
<evidence type="ECO:0000256" key="4">
    <source>
        <dbReference type="ARBA" id="ARBA00029454"/>
    </source>
</evidence>
<dbReference type="SUPFAM" id="SSF56801">
    <property type="entry name" value="Acetyl-CoA synthetase-like"/>
    <property type="match status" value="1"/>
</dbReference>
<dbReference type="InterPro" id="IPR009081">
    <property type="entry name" value="PP-bd_ACP"/>
</dbReference>
<feature type="domain" description="Carrier" evidence="5">
    <location>
        <begin position="577"/>
        <end position="650"/>
    </location>
</feature>
<dbReference type="Pfam" id="PF00501">
    <property type="entry name" value="AMP-binding"/>
    <property type="match status" value="1"/>
</dbReference>
<accession>A0AAD6N3B7</accession>
<keyword evidence="1" id="KW-0596">Phosphopantetheine</keyword>
<dbReference type="AlphaFoldDB" id="A0AAD6N3B7"/>
<dbReference type="GO" id="GO:0031177">
    <property type="term" value="F:phosphopantetheine binding"/>
    <property type="evidence" value="ECO:0007669"/>
    <property type="project" value="TreeGrafter"/>
</dbReference>
<dbReference type="PROSITE" id="PS50075">
    <property type="entry name" value="CARRIER"/>
    <property type="match status" value="1"/>
</dbReference>
<dbReference type="GO" id="GO:0043041">
    <property type="term" value="P:amino acid activation for nonribosomal peptide biosynthetic process"/>
    <property type="evidence" value="ECO:0007669"/>
    <property type="project" value="TreeGrafter"/>
</dbReference>
<dbReference type="InterPro" id="IPR001242">
    <property type="entry name" value="Condensation_dom"/>
</dbReference>
<keyword evidence="2" id="KW-0597">Phosphoprotein</keyword>
<evidence type="ECO:0000313" key="6">
    <source>
        <dbReference type="EMBL" id="KAJ6027194.1"/>
    </source>
</evidence>
<dbReference type="InterPro" id="IPR020845">
    <property type="entry name" value="AMP-binding_CS"/>
</dbReference>
<dbReference type="SUPFAM" id="SSF47336">
    <property type="entry name" value="ACP-like"/>
    <property type="match status" value="1"/>
</dbReference>
<dbReference type="InterPro" id="IPR010071">
    <property type="entry name" value="AA_adenyl_dom"/>
</dbReference>
<dbReference type="Gene3D" id="3.40.50.980">
    <property type="match status" value="2"/>
</dbReference>
<comment type="similarity">
    <text evidence="4">Belongs to the NRP synthetase family.</text>
</comment>
<dbReference type="InterPro" id="IPR045851">
    <property type="entry name" value="AMP-bd_C_sf"/>
</dbReference>
<dbReference type="PANTHER" id="PTHR45527">
    <property type="entry name" value="NONRIBOSOMAL PEPTIDE SYNTHETASE"/>
    <property type="match status" value="1"/>
</dbReference>
<dbReference type="GO" id="GO:0016874">
    <property type="term" value="F:ligase activity"/>
    <property type="evidence" value="ECO:0007669"/>
    <property type="project" value="UniProtKB-KW"/>
</dbReference>
<dbReference type="Gene3D" id="3.30.559.30">
    <property type="entry name" value="Nonribosomal peptide synthetase, condensation domain"/>
    <property type="match status" value="1"/>
</dbReference>
<dbReference type="NCBIfam" id="TIGR01733">
    <property type="entry name" value="AA-adenyl-dom"/>
    <property type="match status" value="1"/>
</dbReference>
<dbReference type="Pfam" id="PF00550">
    <property type="entry name" value="PP-binding"/>
    <property type="match status" value="1"/>
</dbReference>
<dbReference type="Gene3D" id="3.30.300.30">
    <property type="match status" value="1"/>
</dbReference>
<evidence type="ECO:0000259" key="5">
    <source>
        <dbReference type="PROSITE" id="PS50075"/>
    </source>
</evidence>
<protein>
    <recommendedName>
        <fullName evidence="5">Carrier domain-containing protein</fullName>
    </recommendedName>
</protein>
<dbReference type="EMBL" id="JAQJZL010000015">
    <property type="protein sequence ID" value="KAJ6027194.1"/>
    <property type="molecule type" value="Genomic_DNA"/>
</dbReference>
<dbReference type="CDD" id="cd05918">
    <property type="entry name" value="A_NRPS_SidN3_like"/>
    <property type="match status" value="1"/>
</dbReference>
<dbReference type="Gene3D" id="1.10.1200.10">
    <property type="entry name" value="ACP-like"/>
    <property type="match status" value="1"/>
</dbReference>
<dbReference type="SUPFAM" id="SSF52777">
    <property type="entry name" value="CoA-dependent acyltransferases"/>
    <property type="match status" value="2"/>
</dbReference>
<dbReference type="InterPro" id="IPR036736">
    <property type="entry name" value="ACP-like_sf"/>
</dbReference>
<dbReference type="Pfam" id="PF00668">
    <property type="entry name" value="Condensation"/>
    <property type="match status" value="1"/>
</dbReference>
<dbReference type="PROSITE" id="PS00455">
    <property type="entry name" value="AMP_BINDING"/>
    <property type="match status" value="1"/>
</dbReference>
<organism evidence="6 7">
    <name type="scientific">Penicillium canescens</name>
    <dbReference type="NCBI Taxonomy" id="5083"/>
    <lineage>
        <taxon>Eukaryota</taxon>
        <taxon>Fungi</taxon>
        <taxon>Dikarya</taxon>
        <taxon>Ascomycota</taxon>
        <taxon>Pezizomycotina</taxon>
        <taxon>Eurotiomycetes</taxon>
        <taxon>Eurotiomycetidae</taxon>
        <taxon>Eurotiales</taxon>
        <taxon>Aspergillaceae</taxon>
        <taxon>Penicillium</taxon>
    </lineage>
</organism>
<keyword evidence="3" id="KW-0436">Ligase</keyword>